<organism evidence="2 3">
    <name type="scientific">Funneliformis mosseae</name>
    <name type="common">Endomycorrhizal fungus</name>
    <name type="synonym">Glomus mosseae</name>
    <dbReference type="NCBI Taxonomy" id="27381"/>
    <lineage>
        <taxon>Eukaryota</taxon>
        <taxon>Fungi</taxon>
        <taxon>Fungi incertae sedis</taxon>
        <taxon>Mucoromycota</taxon>
        <taxon>Glomeromycotina</taxon>
        <taxon>Glomeromycetes</taxon>
        <taxon>Glomerales</taxon>
        <taxon>Glomeraceae</taxon>
        <taxon>Funneliformis</taxon>
    </lineage>
</organism>
<evidence type="ECO:0000313" key="2">
    <source>
        <dbReference type="EMBL" id="CAG8625812.1"/>
    </source>
</evidence>
<evidence type="ECO:0000313" key="3">
    <source>
        <dbReference type="Proteomes" id="UP000789375"/>
    </source>
</evidence>
<comment type="caution">
    <text evidence="2">The sequence shown here is derived from an EMBL/GenBank/DDBJ whole genome shotgun (WGS) entry which is preliminary data.</text>
</comment>
<reference evidence="2" key="1">
    <citation type="submission" date="2021-06" db="EMBL/GenBank/DDBJ databases">
        <authorList>
            <person name="Kallberg Y."/>
            <person name="Tangrot J."/>
            <person name="Rosling A."/>
        </authorList>
    </citation>
    <scope>NUCLEOTIDE SEQUENCE</scope>
    <source>
        <strain evidence="2">87-6 pot B 2015</strain>
    </source>
</reference>
<dbReference type="AlphaFoldDB" id="A0A9N9GS39"/>
<keyword evidence="1" id="KW-1133">Transmembrane helix</keyword>
<evidence type="ECO:0000256" key="1">
    <source>
        <dbReference type="SAM" id="Phobius"/>
    </source>
</evidence>
<feature type="transmembrane region" description="Helical" evidence="1">
    <location>
        <begin position="119"/>
        <end position="138"/>
    </location>
</feature>
<keyword evidence="1" id="KW-0812">Transmembrane</keyword>
<feature type="transmembrane region" description="Helical" evidence="1">
    <location>
        <begin position="69"/>
        <end position="89"/>
    </location>
</feature>
<dbReference type="EMBL" id="CAJVPP010003293">
    <property type="protein sequence ID" value="CAG8625812.1"/>
    <property type="molecule type" value="Genomic_DNA"/>
</dbReference>
<keyword evidence="1" id="KW-0472">Membrane</keyword>
<protein>
    <submittedName>
        <fullName evidence="2">7727_t:CDS:1</fullName>
    </submittedName>
</protein>
<sequence length="283" mass="33097">MSINKNKLLNFNQAKSVLHGIVFCSFNAISIIKQPIWHNSIKKCQISDCALLQTYEDNWMNIVQIESTYLTLSSIIFEMTIIVLVFLLWKKKTWAVVKDFNITRNQHIKKMHATYQIQLVLVHAQIITTIFLAGSIWIMEILTAHIKIIAYGAEIKELWDNFFLAYFIFQFYILLIRSESHLLMGIVYVVVSLKFQQIIKGPSLKGKNVLLKYEKRDFDIWSSVDWSDIIMPILGSYSIYQLIAALFQENIGMKTREVRTNISLPSESYFDIRTWETFFESPN</sequence>
<accession>A0A9N9GS39</accession>
<keyword evidence="3" id="KW-1185">Reference proteome</keyword>
<gene>
    <name evidence="2" type="ORF">FMOSSE_LOCUS10227</name>
</gene>
<dbReference type="Proteomes" id="UP000789375">
    <property type="component" value="Unassembled WGS sequence"/>
</dbReference>
<name>A0A9N9GS39_FUNMO</name>
<proteinExistence type="predicted"/>